<sequence length="42" mass="5049">RISNDEQLKLLDKTSFLRILLWKHNNEWIGSCAKTEERISMM</sequence>
<name>A0A9N9E6H5_9GLOM</name>
<accession>A0A9N9E6H5</accession>
<reference evidence="1" key="1">
    <citation type="submission" date="2021-06" db="EMBL/GenBank/DDBJ databases">
        <authorList>
            <person name="Kallberg Y."/>
            <person name="Tangrot J."/>
            <person name="Rosling A."/>
        </authorList>
    </citation>
    <scope>NUCLEOTIDE SEQUENCE</scope>
    <source>
        <strain evidence="1">BR232B</strain>
    </source>
</reference>
<keyword evidence="2" id="KW-1185">Reference proteome</keyword>
<proteinExistence type="predicted"/>
<dbReference type="Proteomes" id="UP000789739">
    <property type="component" value="Unassembled WGS sequence"/>
</dbReference>
<organism evidence="1 2">
    <name type="scientific">Paraglomus brasilianum</name>
    <dbReference type="NCBI Taxonomy" id="144538"/>
    <lineage>
        <taxon>Eukaryota</taxon>
        <taxon>Fungi</taxon>
        <taxon>Fungi incertae sedis</taxon>
        <taxon>Mucoromycota</taxon>
        <taxon>Glomeromycotina</taxon>
        <taxon>Glomeromycetes</taxon>
        <taxon>Paraglomerales</taxon>
        <taxon>Paraglomeraceae</taxon>
        <taxon>Paraglomus</taxon>
    </lineage>
</organism>
<feature type="non-terminal residue" evidence="1">
    <location>
        <position position="1"/>
    </location>
</feature>
<protein>
    <submittedName>
        <fullName evidence="1">10543_t:CDS:1</fullName>
    </submittedName>
</protein>
<dbReference type="EMBL" id="CAJVPI010004281">
    <property type="protein sequence ID" value="CAG8666485.1"/>
    <property type="molecule type" value="Genomic_DNA"/>
</dbReference>
<comment type="caution">
    <text evidence="1">The sequence shown here is derived from an EMBL/GenBank/DDBJ whole genome shotgun (WGS) entry which is preliminary data.</text>
</comment>
<evidence type="ECO:0000313" key="2">
    <source>
        <dbReference type="Proteomes" id="UP000789739"/>
    </source>
</evidence>
<evidence type="ECO:0000313" key="1">
    <source>
        <dbReference type="EMBL" id="CAG8666485.1"/>
    </source>
</evidence>
<gene>
    <name evidence="1" type="ORF">PBRASI_LOCUS11073</name>
</gene>
<dbReference type="AlphaFoldDB" id="A0A9N9E6H5"/>